<dbReference type="Proteomes" id="UP000307562">
    <property type="component" value="Plasmid pNPA70"/>
</dbReference>
<accession>A0A4P9TLZ6</accession>
<proteinExistence type="predicted"/>
<reference evidence="3" key="1">
    <citation type="submission" date="2019-05" db="EMBL/GenBank/DDBJ databases">
        <title>Complete Genome Sequence and Methylation Pattern of the Halophilic Archaeon Natrinema pallidum BOL6-1.</title>
        <authorList>
            <person name="DasSarma P."/>
            <person name="DasSarma B.P."/>
            <person name="DasSarma S.L."/>
            <person name="Martinez F.L."/>
            <person name="Guzman D."/>
            <person name="Roberts R.J."/>
            <person name="DasSarma S."/>
        </authorList>
    </citation>
    <scope>NUCLEOTIDE SEQUENCE [LARGE SCALE GENOMIC DNA]</scope>
    <source>
        <strain evidence="3">BOL6-1</strain>
        <plasmid evidence="3">pnpa70</plasmid>
    </source>
</reference>
<organism evidence="2 3">
    <name type="scientific">Natrinema pallidum</name>
    <dbReference type="NCBI Taxonomy" id="69527"/>
    <lineage>
        <taxon>Archaea</taxon>
        <taxon>Methanobacteriati</taxon>
        <taxon>Methanobacteriota</taxon>
        <taxon>Stenosarchaea group</taxon>
        <taxon>Halobacteria</taxon>
        <taxon>Halobacteriales</taxon>
        <taxon>Natrialbaceae</taxon>
        <taxon>Natrinema</taxon>
    </lineage>
</organism>
<keyword evidence="1" id="KW-0472">Membrane</keyword>
<sequence length="84" mass="9213">MVRIPTLIPKTLVRLTRQALSGTVLDTLWRLFVVALLAVAAYALASLGMFGAAISGVILGTLVTEPAQNAVRDVWNRNFWVFRT</sequence>
<keyword evidence="2" id="KW-0614">Plasmid</keyword>
<feature type="transmembrane region" description="Helical" evidence="1">
    <location>
        <begin position="29"/>
        <end position="62"/>
    </location>
</feature>
<gene>
    <name evidence="2" type="ORF">FGF80_18460</name>
</gene>
<evidence type="ECO:0000313" key="2">
    <source>
        <dbReference type="EMBL" id="QCW05232.1"/>
    </source>
</evidence>
<evidence type="ECO:0000256" key="1">
    <source>
        <dbReference type="SAM" id="Phobius"/>
    </source>
</evidence>
<dbReference type="GeneID" id="96158121"/>
<geneLocation type="plasmid" evidence="3">
    <name>pnpa70</name>
</geneLocation>
<name>A0A4P9TLZ6_9EURY</name>
<dbReference type="EMBL" id="CP040639">
    <property type="protein sequence ID" value="QCW05232.1"/>
    <property type="molecule type" value="Genomic_DNA"/>
</dbReference>
<dbReference type="AlphaFoldDB" id="A0A4P9TLZ6"/>
<dbReference type="KEGG" id="npl:FGF80_18460"/>
<keyword evidence="1" id="KW-0812">Transmembrane</keyword>
<keyword evidence="3" id="KW-1185">Reference proteome</keyword>
<dbReference type="RefSeq" id="WP_138655689.1">
    <property type="nucleotide sequence ID" value="NZ_CP040639.1"/>
</dbReference>
<protein>
    <submittedName>
        <fullName evidence="2">Uncharacterized protein</fullName>
    </submittedName>
</protein>
<keyword evidence="1" id="KW-1133">Transmembrane helix</keyword>
<evidence type="ECO:0000313" key="3">
    <source>
        <dbReference type="Proteomes" id="UP000307562"/>
    </source>
</evidence>